<comment type="similarity">
    <text evidence="1">Belongs to the acyl coenzyme A hydrolase family.</text>
</comment>
<evidence type="ECO:0000313" key="3">
    <source>
        <dbReference type="Proteomes" id="UP000095282"/>
    </source>
</evidence>
<protein>
    <submittedName>
        <fullName evidence="4">HotDog ACOT-type domain-containing protein</fullName>
    </submittedName>
</protein>
<dbReference type="Gene3D" id="3.10.129.10">
    <property type="entry name" value="Hotdog Thioesterase"/>
    <property type="match status" value="1"/>
</dbReference>
<name>A0A1I7UGI8_9PELO</name>
<dbReference type="GO" id="GO:0005739">
    <property type="term" value="C:mitochondrion"/>
    <property type="evidence" value="ECO:0007669"/>
    <property type="project" value="TreeGrafter"/>
</dbReference>
<dbReference type="eggNOG" id="KOG2763">
    <property type="taxonomic scope" value="Eukaryota"/>
</dbReference>
<dbReference type="Proteomes" id="UP000095282">
    <property type="component" value="Unplaced"/>
</dbReference>
<dbReference type="GO" id="GO:0006637">
    <property type="term" value="P:acyl-CoA metabolic process"/>
    <property type="evidence" value="ECO:0007669"/>
    <property type="project" value="TreeGrafter"/>
</dbReference>
<dbReference type="AlphaFoldDB" id="A0A1I7UGI8"/>
<evidence type="ECO:0000256" key="1">
    <source>
        <dbReference type="ARBA" id="ARBA00010458"/>
    </source>
</evidence>
<organism evidence="3 4">
    <name type="scientific">Caenorhabditis tropicalis</name>
    <dbReference type="NCBI Taxonomy" id="1561998"/>
    <lineage>
        <taxon>Eukaryota</taxon>
        <taxon>Metazoa</taxon>
        <taxon>Ecdysozoa</taxon>
        <taxon>Nematoda</taxon>
        <taxon>Chromadorea</taxon>
        <taxon>Rhabditida</taxon>
        <taxon>Rhabditina</taxon>
        <taxon>Rhabditomorpha</taxon>
        <taxon>Rhabditoidea</taxon>
        <taxon>Rhabditidae</taxon>
        <taxon>Peloderinae</taxon>
        <taxon>Caenorhabditis</taxon>
    </lineage>
</organism>
<evidence type="ECO:0000256" key="2">
    <source>
        <dbReference type="ARBA" id="ARBA00022801"/>
    </source>
</evidence>
<dbReference type="WBParaSite" id="Csp11.Scaffold629.g9101.t1">
    <property type="protein sequence ID" value="Csp11.Scaffold629.g9101.t1"/>
    <property type="gene ID" value="Csp11.Scaffold629.g9101"/>
</dbReference>
<dbReference type="PANTHER" id="PTHR12655:SF0">
    <property type="entry name" value="ACYL-COENZYME A THIOESTERASE 9, MITOCHONDRIAL"/>
    <property type="match status" value="1"/>
</dbReference>
<dbReference type="PANTHER" id="PTHR12655">
    <property type="entry name" value="ACYL-COA THIOESTERASE"/>
    <property type="match status" value="1"/>
</dbReference>
<keyword evidence="3" id="KW-1185">Reference proteome</keyword>
<sequence length="146" mass="16615">MLTRHVTRQFSHFRRCLIPTPVLHVLRSFSTAPLVDKMVSSTFRHVAQCQPSSFTEEDKKTKVLEPRTISHSYRKFVIPLSTDAEKQNEYLSASGSVRLGKILEDLDHMAVHVAYVHNSENGTLDEPMTLPRTIVTASVKRIDLNK</sequence>
<dbReference type="GO" id="GO:0047617">
    <property type="term" value="F:fatty acyl-CoA hydrolase activity"/>
    <property type="evidence" value="ECO:0007669"/>
    <property type="project" value="TreeGrafter"/>
</dbReference>
<evidence type="ECO:0000313" key="4">
    <source>
        <dbReference type="WBParaSite" id="Csp11.Scaffold629.g9101.t1"/>
    </source>
</evidence>
<accession>A0A1I7UGI8</accession>
<reference evidence="4" key="1">
    <citation type="submission" date="2016-11" db="UniProtKB">
        <authorList>
            <consortium name="WormBaseParasite"/>
        </authorList>
    </citation>
    <scope>IDENTIFICATION</scope>
</reference>
<proteinExistence type="inferred from homology"/>
<keyword evidence="2" id="KW-0378">Hydrolase</keyword>
<dbReference type="STRING" id="1561998.A0A1I7UGI8"/>